<keyword evidence="2" id="KW-0449">Lipoprotein</keyword>
<dbReference type="VEuPathDB" id="HostDB:LOC118673110"/>
<dbReference type="GO" id="GO:0005576">
    <property type="term" value="C:extracellular region"/>
    <property type="evidence" value="ECO:0007669"/>
    <property type="project" value="InterPro"/>
</dbReference>
<dbReference type="GO" id="GO:0006869">
    <property type="term" value="P:lipid transport"/>
    <property type="evidence" value="ECO:0007669"/>
    <property type="project" value="InterPro"/>
</dbReference>
<dbReference type="GO" id="GO:0008289">
    <property type="term" value="F:lipid binding"/>
    <property type="evidence" value="ECO:0007669"/>
    <property type="project" value="InterPro"/>
</dbReference>
<evidence type="ECO:0000313" key="3">
    <source>
        <dbReference type="Proteomes" id="UP000527355"/>
    </source>
</evidence>
<organism evidence="2 3">
    <name type="scientific">Myotis myotis</name>
    <name type="common">Greater mouse-eared bat</name>
    <name type="synonym">Vespertilio myotis</name>
    <dbReference type="NCBI Taxonomy" id="51298"/>
    <lineage>
        <taxon>Eukaryota</taxon>
        <taxon>Metazoa</taxon>
        <taxon>Chordata</taxon>
        <taxon>Craniata</taxon>
        <taxon>Vertebrata</taxon>
        <taxon>Euteleostomi</taxon>
        <taxon>Mammalia</taxon>
        <taxon>Eutheria</taxon>
        <taxon>Laurasiatheria</taxon>
        <taxon>Chiroptera</taxon>
        <taxon>Yangochiroptera</taxon>
        <taxon>Vespertilionidae</taxon>
        <taxon>Myotis</taxon>
    </lineage>
</organism>
<proteinExistence type="predicted"/>
<dbReference type="GO" id="GO:0042157">
    <property type="term" value="P:lipoprotein metabolic process"/>
    <property type="evidence" value="ECO:0007669"/>
    <property type="project" value="InterPro"/>
</dbReference>
<protein>
    <submittedName>
        <fullName evidence="2">Apolipoprotein A2</fullName>
    </submittedName>
</protein>
<keyword evidence="3" id="KW-1185">Reference proteome</keyword>
<accession>A0A7J7SNZ9</accession>
<dbReference type="InterPro" id="IPR006801">
    <property type="entry name" value="ApoA-II"/>
</dbReference>
<sequence length="132" mass="14158">MHLSPPPHLSNVFTPTWSTPMSLHSPCHLTGVGKQADTWALPPSQPRHRRKDRGTDQATSPHHHPEAACSAVLLLTISGLKVALVRRQAEETSLKSLFSVPANCDRLWQGPGGEGQGPRGPGPGQGFLGEHT</sequence>
<dbReference type="Pfam" id="PF04711">
    <property type="entry name" value="ApoA-II"/>
    <property type="match status" value="1"/>
</dbReference>
<feature type="region of interest" description="Disordered" evidence="1">
    <location>
        <begin position="108"/>
        <end position="132"/>
    </location>
</feature>
<dbReference type="Proteomes" id="UP000527355">
    <property type="component" value="Unassembled WGS sequence"/>
</dbReference>
<dbReference type="EMBL" id="JABWUV010000018">
    <property type="protein sequence ID" value="KAF6290172.1"/>
    <property type="molecule type" value="Genomic_DNA"/>
</dbReference>
<name>A0A7J7SNZ9_MYOMY</name>
<feature type="region of interest" description="Disordered" evidence="1">
    <location>
        <begin position="34"/>
        <end position="65"/>
    </location>
</feature>
<evidence type="ECO:0000313" key="2">
    <source>
        <dbReference type="EMBL" id="KAF6290172.1"/>
    </source>
</evidence>
<comment type="caution">
    <text evidence="2">The sequence shown here is derived from an EMBL/GenBank/DDBJ whole genome shotgun (WGS) entry which is preliminary data.</text>
</comment>
<dbReference type="AlphaFoldDB" id="A0A7J7SNZ9"/>
<evidence type="ECO:0000256" key="1">
    <source>
        <dbReference type="SAM" id="MobiDB-lite"/>
    </source>
</evidence>
<feature type="compositionally biased region" description="Gly residues" evidence="1">
    <location>
        <begin position="110"/>
        <end position="132"/>
    </location>
</feature>
<gene>
    <name evidence="2" type="ORF">mMyoMyo1_000830</name>
</gene>
<reference evidence="2 3" key="1">
    <citation type="journal article" date="2020" name="Nature">
        <title>Six reference-quality genomes reveal evolution of bat adaptations.</title>
        <authorList>
            <person name="Jebb D."/>
            <person name="Huang Z."/>
            <person name="Pippel M."/>
            <person name="Hughes G.M."/>
            <person name="Lavrichenko K."/>
            <person name="Devanna P."/>
            <person name="Winkler S."/>
            <person name="Jermiin L.S."/>
            <person name="Skirmuntt E.C."/>
            <person name="Katzourakis A."/>
            <person name="Burkitt-Gray L."/>
            <person name="Ray D.A."/>
            <person name="Sullivan K.A.M."/>
            <person name="Roscito J.G."/>
            <person name="Kirilenko B.M."/>
            <person name="Davalos L.M."/>
            <person name="Corthals A.P."/>
            <person name="Power M.L."/>
            <person name="Jones G."/>
            <person name="Ransome R.D."/>
            <person name="Dechmann D.K.N."/>
            <person name="Locatelli A.G."/>
            <person name="Puechmaille S.J."/>
            <person name="Fedrigo O."/>
            <person name="Jarvis E.D."/>
            <person name="Hiller M."/>
            <person name="Vernes S.C."/>
            <person name="Myers E.W."/>
            <person name="Teeling E.C."/>
        </authorList>
    </citation>
    <scope>NUCLEOTIDE SEQUENCE [LARGE SCALE GENOMIC DNA]</scope>
    <source>
        <strain evidence="2">MMyoMyo1</strain>
        <tissue evidence="2">Flight muscle</tissue>
    </source>
</reference>